<feature type="transmembrane region" description="Helical" evidence="2">
    <location>
        <begin position="142"/>
        <end position="160"/>
    </location>
</feature>
<keyword evidence="2" id="KW-0472">Membrane</keyword>
<feature type="compositionally biased region" description="Low complexity" evidence="1">
    <location>
        <begin position="112"/>
        <end position="125"/>
    </location>
</feature>
<reference evidence="3 4" key="1">
    <citation type="submission" date="2021-08" db="EMBL/GenBank/DDBJ databases">
        <title>Draft genome sequence of Spirulina subsalsa with high tolerance to salinity and hype-accumulation of phycocyanin.</title>
        <authorList>
            <person name="Pei H."/>
            <person name="Jiang L."/>
        </authorList>
    </citation>
    <scope>NUCLEOTIDE SEQUENCE [LARGE SCALE GENOMIC DNA]</scope>
    <source>
        <strain evidence="3 4">FACHB-351</strain>
    </source>
</reference>
<keyword evidence="4" id="KW-1185">Reference proteome</keyword>
<evidence type="ECO:0000256" key="1">
    <source>
        <dbReference type="SAM" id="MobiDB-lite"/>
    </source>
</evidence>
<proteinExistence type="predicted"/>
<organism evidence="3 4">
    <name type="scientific">Spirulina subsalsa FACHB-351</name>
    <dbReference type="NCBI Taxonomy" id="234711"/>
    <lineage>
        <taxon>Bacteria</taxon>
        <taxon>Bacillati</taxon>
        <taxon>Cyanobacteriota</taxon>
        <taxon>Cyanophyceae</taxon>
        <taxon>Spirulinales</taxon>
        <taxon>Spirulinaceae</taxon>
        <taxon>Spirulina</taxon>
    </lineage>
</organism>
<dbReference type="Proteomes" id="UP001526426">
    <property type="component" value="Unassembled WGS sequence"/>
</dbReference>
<name>A0ABT3L4W9_9CYAN</name>
<accession>A0ABT3L4W9</accession>
<comment type="caution">
    <text evidence="3">The sequence shown here is derived from an EMBL/GenBank/DDBJ whole genome shotgun (WGS) entry which is preliminary data.</text>
</comment>
<dbReference type="SUPFAM" id="SSF49478">
    <property type="entry name" value="Cna protein B-type domain"/>
    <property type="match status" value="1"/>
</dbReference>
<protein>
    <submittedName>
        <fullName evidence="3">Carboxypeptidase-like regulatory domain-containing protein</fullName>
    </submittedName>
</protein>
<gene>
    <name evidence="3" type="ORF">K4A83_09790</name>
</gene>
<dbReference type="EMBL" id="JAIHOM010000039">
    <property type="protein sequence ID" value="MCW6036551.1"/>
    <property type="molecule type" value="Genomic_DNA"/>
</dbReference>
<keyword evidence="2" id="KW-1133">Transmembrane helix</keyword>
<dbReference type="RefSeq" id="WP_265264325.1">
    <property type="nucleotide sequence ID" value="NZ_JAIHOM010000039.1"/>
</dbReference>
<evidence type="ECO:0000313" key="4">
    <source>
        <dbReference type="Proteomes" id="UP001526426"/>
    </source>
</evidence>
<keyword evidence="2" id="KW-0812">Transmembrane</keyword>
<feature type="region of interest" description="Disordered" evidence="1">
    <location>
        <begin position="106"/>
        <end position="134"/>
    </location>
</feature>
<sequence>MKHPTLKYLIPLLFLTSGSIISPVLAHGSRVEYRTTEAITLKASYDNGEMMKNAQVTIYAPNDPQTPWLQATTDEKGEFVFTPDPSIPGNWEVTVRQAGHGNIVSIPVGDSTTEAGETPEGETPPVRQATGSSGGYTPMQKAVMAGLGIWGFVGTALFFTRRNADHAHSR</sequence>
<evidence type="ECO:0000256" key="2">
    <source>
        <dbReference type="SAM" id="Phobius"/>
    </source>
</evidence>
<evidence type="ECO:0000313" key="3">
    <source>
        <dbReference type="EMBL" id="MCW6036551.1"/>
    </source>
</evidence>